<keyword evidence="12" id="KW-1185">Reference proteome</keyword>
<dbReference type="PRINTS" id="PR01005">
    <property type="entry name" value="FLGHOOKAP1"/>
</dbReference>
<evidence type="ECO:0000313" key="11">
    <source>
        <dbReference type="EMBL" id="SOC47018.1"/>
    </source>
</evidence>
<feature type="domain" description="Flagellar basal-body/hook protein C-terminal" evidence="9">
    <location>
        <begin position="426"/>
        <end position="463"/>
    </location>
</feature>
<accession>A0A285V090</accession>
<keyword evidence="11" id="KW-0969">Cilium</keyword>
<dbReference type="Proteomes" id="UP000219435">
    <property type="component" value="Unassembled WGS sequence"/>
</dbReference>
<dbReference type="InterPro" id="IPR001444">
    <property type="entry name" value="Flag_bb_rod_N"/>
</dbReference>
<proteinExistence type="inferred from homology"/>
<evidence type="ECO:0000259" key="8">
    <source>
        <dbReference type="Pfam" id="PF00460"/>
    </source>
</evidence>
<gene>
    <name evidence="7" type="primary">flgK</name>
    <name evidence="11" type="ORF">SAMN05660748_0575</name>
</gene>
<dbReference type="InterPro" id="IPR053927">
    <property type="entry name" value="FlgK_helical"/>
</dbReference>
<reference evidence="12" key="1">
    <citation type="submission" date="2017-08" db="EMBL/GenBank/DDBJ databases">
        <authorList>
            <person name="Varghese N."/>
            <person name="Submissions S."/>
        </authorList>
    </citation>
    <scope>NUCLEOTIDE SEQUENCE [LARGE SCALE GENOMIC DNA]</scope>
    <source>
        <strain evidence="12">DSM 4725</strain>
    </source>
</reference>
<evidence type="ECO:0000256" key="4">
    <source>
        <dbReference type="ARBA" id="ARBA00016244"/>
    </source>
</evidence>
<feature type="domain" description="Flagellar hook-associated protein FlgK helical" evidence="10">
    <location>
        <begin position="101"/>
        <end position="329"/>
    </location>
</feature>
<keyword evidence="11" id="KW-0282">Flagellum</keyword>
<comment type="similarity">
    <text evidence="3 7">Belongs to the flagella basal body rod proteins family.</text>
</comment>
<dbReference type="PANTHER" id="PTHR30033">
    <property type="entry name" value="FLAGELLAR HOOK-ASSOCIATED PROTEIN 1"/>
    <property type="match status" value="1"/>
</dbReference>
<evidence type="ECO:0000259" key="9">
    <source>
        <dbReference type="Pfam" id="PF06429"/>
    </source>
</evidence>
<dbReference type="GO" id="GO:0009424">
    <property type="term" value="C:bacterial-type flagellum hook"/>
    <property type="evidence" value="ECO:0007669"/>
    <property type="project" value="UniProtKB-UniRule"/>
</dbReference>
<dbReference type="Pfam" id="PF06429">
    <property type="entry name" value="Flg_bbr_C"/>
    <property type="match status" value="1"/>
</dbReference>
<dbReference type="NCBIfam" id="TIGR02492">
    <property type="entry name" value="flgK_ends"/>
    <property type="match status" value="1"/>
</dbReference>
<evidence type="ECO:0000259" key="10">
    <source>
        <dbReference type="Pfam" id="PF22638"/>
    </source>
</evidence>
<feature type="domain" description="Flagellar basal body rod protein N-terminal" evidence="8">
    <location>
        <begin position="7"/>
        <end position="36"/>
    </location>
</feature>
<evidence type="ECO:0000313" key="12">
    <source>
        <dbReference type="Proteomes" id="UP000219435"/>
    </source>
</evidence>
<evidence type="ECO:0000256" key="6">
    <source>
        <dbReference type="ARBA" id="ARBA00023143"/>
    </source>
</evidence>
<keyword evidence="5 7" id="KW-0964">Secreted</keyword>
<dbReference type="GO" id="GO:0005576">
    <property type="term" value="C:extracellular region"/>
    <property type="evidence" value="ECO:0007669"/>
    <property type="project" value="UniProtKB-SubCell"/>
</dbReference>
<dbReference type="OrthoDB" id="9802553at2"/>
<dbReference type="PANTHER" id="PTHR30033:SF1">
    <property type="entry name" value="FLAGELLAR HOOK-ASSOCIATED PROTEIN 1"/>
    <property type="match status" value="1"/>
</dbReference>
<evidence type="ECO:0000256" key="2">
    <source>
        <dbReference type="ARBA" id="ARBA00004613"/>
    </source>
</evidence>
<dbReference type="AlphaFoldDB" id="A0A285V090"/>
<dbReference type="Pfam" id="PF00460">
    <property type="entry name" value="Flg_bb_rod"/>
    <property type="match status" value="1"/>
</dbReference>
<keyword evidence="6 7" id="KW-0975">Bacterial flagellum</keyword>
<dbReference type="Pfam" id="PF22638">
    <property type="entry name" value="FlgK_D1"/>
    <property type="match status" value="1"/>
</dbReference>
<dbReference type="SUPFAM" id="SSF64518">
    <property type="entry name" value="Phase 1 flagellin"/>
    <property type="match status" value="1"/>
</dbReference>
<comment type="subcellular location">
    <subcellularLocation>
        <location evidence="1 7">Bacterial flagellum</location>
    </subcellularLocation>
    <subcellularLocation>
        <location evidence="2 7">Secreted</location>
    </subcellularLocation>
</comment>
<name>A0A285V090_9ACTN</name>
<protein>
    <recommendedName>
        <fullName evidence="4 7">Flagellar hook-associated protein 1</fullName>
        <shortName evidence="7">HAP1</shortName>
    </recommendedName>
</protein>
<dbReference type="GO" id="GO:0005198">
    <property type="term" value="F:structural molecule activity"/>
    <property type="evidence" value="ECO:0007669"/>
    <property type="project" value="UniProtKB-UniRule"/>
</dbReference>
<sequence>MSTFGSLNTATTSLWAQRRALDVTGQNIANVNTDGYSRQRADLRAIGGSAVPAFYSTSSGIGGGVSVEDVIRIRDSFLEGRGHTEHGNSARLTAESEAYSLVEQAFREPGTTGLQNLMSDMWRGFQDVANKPEDPAARGQVLKRLETLVGGLHFSSSQLDGQWTQSRENLDVLVKDVNAAADTIAQLNTAILRASQSGLPSNDLMDRRDVLVMKLADQVGATVRPRDGGVVDVVLGSVTLVAGGSSSKLAVAGSIDPTDPTTDPPRVVTATGSLAVPVGGTAGGQLHALNSVIPTYRAELDGIAVRLATSLNDAHDDGFDLDGVRGGALLGSSAGPITASSISVLITDPRKLAASAIGADDGSVPANLDRGNADKLAQLGTGVGSPDTAYRRMIVELGVQSAVSQRNLGIQSVITGQVDAARESVAGVNLDEEMTNMLSFQHAYSAASRLVSTIDEMLDVLINRTGRVGL</sequence>
<dbReference type="EMBL" id="OBQI01000001">
    <property type="protein sequence ID" value="SOC47018.1"/>
    <property type="molecule type" value="Genomic_DNA"/>
</dbReference>
<keyword evidence="11" id="KW-0966">Cell projection</keyword>
<dbReference type="GO" id="GO:0044780">
    <property type="term" value="P:bacterial-type flagellum assembly"/>
    <property type="evidence" value="ECO:0007669"/>
    <property type="project" value="InterPro"/>
</dbReference>
<evidence type="ECO:0000256" key="5">
    <source>
        <dbReference type="ARBA" id="ARBA00022525"/>
    </source>
</evidence>
<dbReference type="InterPro" id="IPR010930">
    <property type="entry name" value="Flg_bb/hook_C_dom"/>
</dbReference>
<evidence type="ECO:0000256" key="3">
    <source>
        <dbReference type="ARBA" id="ARBA00009677"/>
    </source>
</evidence>
<organism evidence="11 12">
    <name type="scientific">Blastococcus aggregatus</name>
    <dbReference type="NCBI Taxonomy" id="38502"/>
    <lineage>
        <taxon>Bacteria</taxon>
        <taxon>Bacillati</taxon>
        <taxon>Actinomycetota</taxon>
        <taxon>Actinomycetes</taxon>
        <taxon>Geodermatophilales</taxon>
        <taxon>Geodermatophilaceae</taxon>
        <taxon>Blastococcus</taxon>
    </lineage>
</organism>
<dbReference type="InterPro" id="IPR002371">
    <property type="entry name" value="FlgK"/>
</dbReference>
<dbReference type="RefSeq" id="WP_097193486.1">
    <property type="nucleotide sequence ID" value="NZ_OBQI01000001.1"/>
</dbReference>
<evidence type="ECO:0000256" key="1">
    <source>
        <dbReference type="ARBA" id="ARBA00004365"/>
    </source>
</evidence>
<evidence type="ECO:0000256" key="7">
    <source>
        <dbReference type="RuleBase" id="RU362065"/>
    </source>
</evidence>